<comment type="caution">
    <text evidence="1">The sequence shown here is derived from an EMBL/GenBank/DDBJ whole genome shotgun (WGS) entry which is preliminary data.</text>
</comment>
<sequence length="47" mass="5743">MEMEKEKMDREEITEKLYVDVRTILDQLGLCYQKWLDNKTPNHSELQ</sequence>
<name>A0A841SVV8_9BACL</name>
<organism evidence="1 2">
    <name type="scientific">Cohnella thailandensis</name>
    <dbReference type="NCBI Taxonomy" id="557557"/>
    <lineage>
        <taxon>Bacteria</taxon>
        <taxon>Bacillati</taxon>
        <taxon>Bacillota</taxon>
        <taxon>Bacilli</taxon>
        <taxon>Bacillales</taxon>
        <taxon>Paenibacillaceae</taxon>
        <taxon>Cohnella</taxon>
    </lineage>
</organism>
<gene>
    <name evidence="1" type="ORF">H7B67_13395</name>
</gene>
<reference evidence="1 2" key="1">
    <citation type="submission" date="2020-08" db="EMBL/GenBank/DDBJ databases">
        <title>Cohnella phylogeny.</title>
        <authorList>
            <person name="Dunlap C."/>
        </authorList>
    </citation>
    <scope>NUCLEOTIDE SEQUENCE [LARGE SCALE GENOMIC DNA]</scope>
    <source>
        <strain evidence="1 2">DSM 25241</strain>
    </source>
</reference>
<dbReference type="RefSeq" id="WP_185120354.1">
    <property type="nucleotide sequence ID" value="NZ_JACJVQ010000011.1"/>
</dbReference>
<dbReference type="EMBL" id="JACJVQ010000011">
    <property type="protein sequence ID" value="MBB6635109.1"/>
    <property type="molecule type" value="Genomic_DNA"/>
</dbReference>
<keyword evidence="2" id="KW-1185">Reference proteome</keyword>
<protein>
    <submittedName>
        <fullName evidence="1">Uncharacterized protein</fullName>
    </submittedName>
</protein>
<accession>A0A841SVV8</accession>
<dbReference type="Proteomes" id="UP000535838">
    <property type="component" value="Unassembled WGS sequence"/>
</dbReference>
<proteinExistence type="predicted"/>
<evidence type="ECO:0000313" key="1">
    <source>
        <dbReference type="EMBL" id="MBB6635109.1"/>
    </source>
</evidence>
<dbReference type="AlphaFoldDB" id="A0A841SVV8"/>
<evidence type="ECO:0000313" key="2">
    <source>
        <dbReference type="Proteomes" id="UP000535838"/>
    </source>
</evidence>